<sequence>MLVLVVAHAVAALAAPALVRILDRRAFPVLALVPAAAFAWILAQLPAVLAGPVPEQVVPWIPALGVDLALRLDPLAATVSLLVTGIGALVLLYCARYFPADARGLGRFAGVLTAFAGAMLALVWSDDVFVLYVCWELTTVFSFLLVGHDAHKRASRAAAVQALVVTAAGGLTMLVGLVVLSQAAATTRISQLVAHFAGPAPVSAAIVAGVVCVLVGAITKSALVPFHFWLPSAMAAPTPVSAYLHAAAMVKAGVYLVLRLAPGLADVEPWRPLVAALAVTTMLLGGLQALRQHDLKLVLAHGTVSQLGFMILLAGAGTRDGALAAIGLVVGHALFKACLFLVVGIIDRRAGTRDLRELSGLGRRAPVLATAAILGAASMAGLPPLLGFVTKEGSFEAFLHDAYGDAAIPLLALVVLGSVLTVGYSTRFVWGAFWRKPGVEEVTWDAPGPLFATAPVVLGVAGLAAGVGVSTLSPLFVAYADTLPVSYPVLLELAVIPSIGVALGLSVLAVALGFVVGLPRVSARLTARYPLAPVRAEITWRGVIHALENTALRVTALTQRGSLSWILSTIFAVLVLGPGLAMLLGAGLGEVEVDRLADSPFQVLAAVIGGACAIVATRVRRRLGAVLVVGGLGYATALIFALAGAPDVALTQALVETATLVVVVLVLRTLPRDIADRHTPRQRVRRLLVAVPVGLLMTGLGAVALAARSAPPVSAAYPAQAYGFGAGANVVNVTLVDIRAWDTMGELSVIVAAATGVASLVFLHRRSGAPPRAEAQPVVTPTTRAGGWLRSARRGDADRVLLLEVITRLVFPTMMVVSVYFLFAGHNAPGGGFAGGLVAGLALTVRYVAGGRYELGEAVPVDAGLLLGLGLLCAGGTGVGALLLGGEVLQTAVVEGDVPVLGHVKFVTSLIFDIGVYLIVVGLVLDVLRSLGAELDRRRAATSGTASRPATRQEVPS</sequence>
<dbReference type="InterPro" id="IPR007182">
    <property type="entry name" value="MnhB"/>
</dbReference>
<dbReference type="Pfam" id="PF13244">
    <property type="entry name" value="MbhD"/>
    <property type="match status" value="1"/>
</dbReference>
<dbReference type="Pfam" id="PF00662">
    <property type="entry name" value="Proton_antipo_N"/>
    <property type="match status" value="1"/>
</dbReference>
<feature type="transmembrane region" description="Helical" evidence="10">
    <location>
        <begin position="270"/>
        <end position="290"/>
    </location>
</feature>
<feature type="domain" description="NADH:quinone oxidoreductase/Mrp antiporter transmembrane" evidence="11">
    <location>
        <begin position="125"/>
        <end position="399"/>
    </location>
</feature>
<feature type="transmembrane region" description="Helical" evidence="10">
    <location>
        <begin position="406"/>
        <end position="430"/>
    </location>
</feature>
<feature type="transmembrane region" description="Helical" evidence="10">
    <location>
        <begin position="367"/>
        <end position="386"/>
    </location>
</feature>
<dbReference type="InterPro" id="IPR001516">
    <property type="entry name" value="Proton_antipo_N"/>
</dbReference>
<feature type="transmembrane region" description="Helical" evidence="10">
    <location>
        <begin position="906"/>
        <end position="928"/>
    </location>
</feature>
<comment type="caution">
    <text evidence="16">The sequence shown here is derived from an EMBL/GenBank/DDBJ whole genome shotgun (WGS) entry which is preliminary data.</text>
</comment>
<feature type="transmembrane region" description="Helical" evidence="10">
    <location>
        <begin position="200"/>
        <end position="219"/>
    </location>
</feature>
<evidence type="ECO:0000313" key="16">
    <source>
        <dbReference type="EMBL" id="GAA4866988.1"/>
    </source>
</evidence>
<feature type="transmembrane region" description="Helical" evidence="10">
    <location>
        <begin position="649"/>
        <end position="667"/>
    </location>
</feature>
<keyword evidence="4" id="KW-1003">Cell membrane</keyword>
<feature type="transmembrane region" description="Helical" evidence="10">
    <location>
        <begin position="623"/>
        <end position="643"/>
    </location>
</feature>
<evidence type="ECO:0000256" key="5">
    <source>
        <dbReference type="ARBA" id="ARBA00022692"/>
    </source>
</evidence>
<feature type="transmembrane region" description="Helical" evidence="10">
    <location>
        <begin position="800"/>
        <end position="823"/>
    </location>
</feature>
<feature type="transmembrane region" description="Helical" evidence="10">
    <location>
        <begin position="687"/>
        <end position="707"/>
    </location>
</feature>
<keyword evidence="6 10" id="KW-1133">Transmembrane helix</keyword>
<evidence type="ECO:0000259" key="13">
    <source>
        <dbReference type="Pfam" id="PF04039"/>
    </source>
</evidence>
<feature type="transmembrane region" description="Helical" evidence="10">
    <location>
        <begin position="563"/>
        <end position="587"/>
    </location>
</feature>
<dbReference type="InterPro" id="IPR046806">
    <property type="entry name" value="MrpA_C/MbhE"/>
</dbReference>
<dbReference type="RefSeq" id="WP_274230005.1">
    <property type="nucleotide sequence ID" value="NZ_BAABHQ010000002.1"/>
</dbReference>
<evidence type="ECO:0000256" key="6">
    <source>
        <dbReference type="ARBA" id="ARBA00022989"/>
    </source>
</evidence>
<evidence type="ECO:0000256" key="1">
    <source>
        <dbReference type="ARBA" id="ARBA00004651"/>
    </source>
</evidence>
<keyword evidence="7" id="KW-0406">Ion transport</keyword>
<keyword evidence="17" id="KW-1185">Reference proteome</keyword>
<dbReference type="Pfam" id="PF20501">
    <property type="entry name" value="MbhE"/>
    <property type="match status" value="1"/>
</dbReference>
<gene>
    <name evidence="16" type="ORF">GCM10023203_14410</name>
</gene>
<evidence type="ECO:0000256" key="7">
    <source>
        <dbReference type="ARBA" id="ARBA00023065"/>
    </source>
</evidence>
<dbReference type="Pfam" id="PF04039">
    <property type="entry name" value="MnhB"/>
    <property type="match status" value="1"/>
</dbReference>
<feature type="transmembrane region" description="Helical" evidence="10">
    <location>
        <begin position="322"/>
        <end position="346"/>
    </location>
</feature>
<evidence type="ECO:0000313" key="17">
    <source>
        <dbReference type="Proteomes" id="UP001500457"/>
    </source>
</evidence>
<feature type="transmembrane region" description="Helical" evidence="10">
    <location>
        <begin position="74"/>
        <end position="93"/>
    </location>
</feature>
<feature type="transmembrane region" description="Helical" evidence="10">
    <location>
        <begin position="105"/>
        <end position="123"/>
    </location>
</feature>
<dbReference type="Proteomes" id="UP001500457">
    <property type="component" value="Unassembled WGS sequence"/>
</dbReference>
<feature type="transmembrane region" description="Helical" evidence="10">
    <location>
        <begin position="129"/>
        <end position="146"/>
    </location>
</feature>
<feature type="domain" description="Na+/H+ antiporter MnhB subunit-related protein" evidence="13">
    <location>
        <begin position="803"/>
        <end position="925"/>
    </location>
</feature>
<keyword evidence="2" id="KW-0813">Transport</keyword>
<accession>A0ABP9E617</accession>
<keyword evidence="3" id="KW-0050">Antiport</keyword>
<dbReference type="EMBL" id="BAABHQ010000002">
    <property type="protein sequence ID" value="GAA4866988.1"/>
    <property type="molecule type" value="Genomic_DNA"/>
</dbReference>
<evidence type="ECO:0000256" key="9">
    <source>
        <dbReference type="RuleBase" id="RU000320"/>
    </source>
</evidence>
<evidence type="ECO:0000256" key="2">
    <source>
        <dbReference type="ARBA" id="ARBA00022448"/>
    </source>
</evidence>
<feature type="transmembrane region" description="Helical" evidence="10">
    <location>
        <begin position="861"/>
        <end position="886"/>
    </location>
</feature>
<feature type="transmembrane region" description="Helical" evidence="10">
    <location>
        <begin position="829"/>
        <end position="849"/>
    </location>
</feature>
<dbReference type="InterPro" id="IPR025383">
    <property type="entry name" value="MrpA_C/MbhD"/>
</dbReference>
<protein>
    <submittedName>
        <fullName evidence="16">Na+/H+ antiporter subunit A</fullName>
    </submittedName>
</protein>
<feature type="transmembrane region" description="Helical" evidence="10">
    <location>
        <begin position="744"/>
        <end position="763"/>
    </location>
</feature>
<feature type="transmembrane region" description="Helical" evidence="10">
    <location>
        <begin position="158"/>
        <end position="180"/>
    </location>
</feature>
<feature type="transmembrane region" description="Helical" evidence="10">
    <location>
        <begin position="450"/>
        <end position="473"/>
    </location>
</feature>
<evidence type="ECO:0000259" key="14">
    <source>
        <dbReference type="Pfam" id="PF13244"/>
    </source>
</evidence>
<dbReference type="PANTHER" id="PTHR43373">
    <property type="entry name" value="NA(+)/H(+) ANTIPORTER SUBUNIT"/>
    <property type="match status" value="1"/>
</dbReference>
<dbReference type="NCBIfam" id="NF009284">
    <property type="entry name" value="PRK12644.1"/>
    <property type="match status" value="1"/>
</dbReference>
<evidence type="ECO:0000256" key="8">
    <source>
        <dbReference type="ARBA" id="ARBA00023136"/>
    </source>
</evidence>
<feature type="transmembrane region" description="Helical" evidence="10">
    <location>
        <begin position="297"/>
        <end position="316"/>
    </location>
</feature>
<feature type="transmembrane region" description="Helical" evidence="10">
    <location>
        <begin position="29"/>
        <end position="54"/>
    </location>
</feature>
<evidence type="ECO:0000256" key="4">
    <source>
        <dbReference type="ARBA" id="ARBA00022475"/>
    </source>
</evidence>
<keyword evidence="5 9" id="KW-0812">Transmembrane</keyword>
<evidence type="ECO:0000259" key="15">
    <source>
        <dbReference type="Pfam" id="PF20501"/>
    </source>
</evidence>
<reference evidence="17" key="1">
    <citation type="journal article" date="2019" name="Int. J. Syst. Evol. Microbiol.">
        <title>The Global Catalogue of Microorganisms (GCM) 10K type strain sequencing project: providing services to taxonomists for standard genome sequencing and annotation.</title>
        <authorList>
            <consortium name="The Broad Institute Genomics Platform"/>
            <consortium name="The Broad Institute Genome Sequencing Center for Infectious Disease"/>
            <person name="Wu L."/>
            <person name="Ma J."/>
        </authorList>
    </citation>
    <scope>NUCLEOTIDE SEQUENCE [LARGE SCALE GENOMIC DNA]</scope>
    <source>
        <strain evidence="17">JCM 17983</strain>
    </source>
</reference>
<evidence type="ECO:0000259" key="11">
    <source>
        <dbReference type="Pfam" id="PF00361"/>
    </source>
</evidence>
<evidence type="ECO:0000256" key="10">
    <source>
        <dbReference type="SAM" id="Phobius"/>
    </source>
</evidence>
<keyword evidence="8 10" id="KW-0472">Membrane</keyword>
<feature type="domain" description="NADH-Ubiquinone oxidoreductase (complex I) chain 5 N-terminal" evidence="12">
    <location>
        <begin position="61"/>
        <end position="108"/>
    </location>
</feature>
<dbReference type="InterPro" id="IPR001750">
    <property type="entry name" value="ND/Mrp_TM"/>
</dbReference>
<evidence type="ECO:0000259" key="12">
    <source>
        <dbReference type="Pfam" id="PF00662"/>
    </source>
</evidence>
<evidence type="ECO:0000256" key="3">
    <source>
        <dbReference type="ARBA" id="ARBA00022449"/>
    </source>
</evidence>
<name>A0ABP9E617_9PSEU</name>
<feature type="domain" description="MrpA C-terminal/MbhD" evidence="14">
    <location>
        <begin position="611"/>
        <end position="672"/>
    </location>
</feature>
<dbReference type="InterPro" id="IPR050616">
    <property type="entry name" value="CPA3_Na-H_Antiporter_A"/>
</dbReference>
<organism evidence="16 17">
    <name type="scientific">Actinomycetospora straminea</name>
    <dbReference type="NCBI Taxonomy" id="663607"/>
    <lineage>
        <taxon>Bacteria</taxon>
        <taxon>Bacillati</taxon>
        <taxon>Actinomycetota</taxon>
        <taxon>Actinomycetes</taxon>
        <taxon>Pseudonocardiales</taxon>
        <taxon>Pseudonocardiaceae</taxon>
        <taxon>Actinomycetospora</taxon>
    </lineage>
</organism>
<feature type="transmembrane region" description="Helical" evidence="10">
    <location>
        <begin position="599"/>
        <end position="616"/>
    </location>
</feature>
<feature type="transmembrane region" description="Helical" evidence="10">
    <location>
        <begin position="6"/>
        <end position="22"/>
    </location>
</feature>
<feature type="transmembrane region" description="Helical" evidence="10">
    <location>
        <begin position="240"/>
        <end position="258"/>
    </location>
</feature>
<feature type="transmembrane region" description="Helical" evidence="10">
    <location>
        <begin position="493"/>
        <end position="518"/>
    </location>
</feature>
<feature type="domain" description="MrpA C-terminal/MbhE" evidence="15">
    <location>
        <begin position="682"/>
        <end position="765"/>
    </location>
</feature>
<dbReference type="PANTHER" id="PTHR43373:SF1">
    <property type="entry name" value="NA(+)_H(+) ANTIPORTER SUBUNIT A"/>
    <property type="match status" value="1"/>
</dbReference>
<dbReference type="PRINTS" id="PR01434">
    <property type="entry name" value="NADHDHGNASE5"/>
</dbReference>
<proteinExistence type="predicted"/>
<dbReference type="Pfam" id="PF00361">
    <property type="entry name" value="Proton_antipo_M"/>
    <property type="match status" value="1"/>
</dbReference>
<comment type="subcellular location">
    <subcellularLocation>
        <location evidence="1">Cell membrane</location>
        <topology evidence="1">Multi-pass membrane protein</topology>
    </subcellularLocation>
    <subcellularLocation>
        <location evidence="9">Membrane</location>
        <topology evidence="9">Multi-pass membrane protein</topology>
    </subcellularLocation>
</comment>